<dbReference type="InterPro" id="IPR001347">
    <property type="entry name" value="SIS_dom"/>
</dbReference>
<dbReference type="HAMAP" id="MF_00068">
    <property type="entry name" value="MurQ"/>
    <property type="match status" value="1"/>
</dbReference>
<dbReference type="NCBIfam" id="NF009222">
    <property type="entry name" value="PRK12570.1"/>
    <property type="match status" value="1"/>
</dbReference>
<comment type="subunit">
    <text evidence="3">Homodimer.</text>
</comment>
<reference evidence="5 6" key="1">
    <citation type="submission" date="2021-10" db="EMBL/GenBank/DDBJ databases">
        <title>Lutispora strain m25 sp. nov., a thermophilic, non-spore-forming bacterium isolated from a lab-scale methanogenic bioreactor digesting anaerobic sludge.</title>
        <authorList>
            <person name="El Houari A."/>
            <person name="Mcdonald J."/>
        </authorList>
    </citation>
    <scope>NUCLEOTIDE SEQUENCE [LARGE SCALE GENOMIC DNA]</scope>
    <source>
        <strain evidence="6">m25</strain>
    </source>
</reference>
<evidence type="ECO:0000256" key="1">
    <source>
        <dbReference type="ARBA" id="ARBA00023239"/>
    </source>
</evidence>
<dbReference type="EC" id="4.2.1.126" evidence="3"/>
<dbReference type="Pfam" id="PF22645">
    <property type="entry name" value="GKRP_SIS_N"/>
    <property type="match status" value="1"/>
</dbReference>
<dbReference type="InterPro" id="IPR046348">
    <property type="entry name" value="SIS_dom_sf"/>
</dbReference>
<comment type="pathway">
    <text evidence="3">Amino-sugar metabolism; N-acetylmuramate degradation.</text>
</comment>
<sequence>MVEDRLNMITESINENSIDIDKISIEGALHLMNEEDKKVAFAVEKALPQIAKAIELTVSAINRGGRLIYIGSGTSGRLGVLDASECPPTFNTDPEMVKGIIAGGDTALRKALEGVEDNEEEAVSYLKQERLSNSDVLIGISASGSTPYVLGALKYGRIIGASTVGIACNPESPMADLSDVMIEVIVGPEIISGSTRLKAGTAQKMVLNMISTITMVQLGKTYKNLMVDLQASNVKLRNRALSILKKVTSVKDEGEALRLLEDTGWSVKEAIVMEKTKLPAKKAKQYLKNSEGRVSKAIEMAENQISSGGVV</sequence>
<keyword evidence="6" id="KW-1185">Reference proteome</keyword>
<protein>
    <recommendedName>
        <fullName evidence="3">N-acetylmuramic acid 6-phosphate etherase</fullName>
        <shortName evidence="3">MurNAc-6-P etherase</shortName>
        <ecNumber evidence="3">4.2.1.126</ecNumber>
    </recommendedName>
    <alternativeName>
        <fullName evidence="3">N-acetylmuramic acid 6-phosphate hydrolase</fullName>
    </alternativeName>
    <alternativeName>
        <fullName evidence="3">N-acetylmuramic acid 6-phosphate lyase</fullName>
    </alternativeName>
</protein>
<dbReference type="Gene3D" id="3.40.50.10490">
    <property type="entry name" value="Glucose-6-phosphate isomerase like protein, domain 1"/>
    <property type="match status" value="1"/>
</dbReference>
<evidence type="ECO:0000256" key="2">
    <source>
        <dbReference type="ARBA" id="ARBA00023277"/>
    </source>
</evidence>
<evidence type="ECO:0000313" key="6">
    <source>
        <dbReference type="Proteomes" id="UP001651880"/>
    </source>
</evidence>
<dbReference type="Proteomes" id="UP001651880">
    <property type="component" value="Unassembled WGS sequence"/>
</dbReference>
<organism evidence="5 6">
    <name type="scientific">Lutispora saccharofermentans</name>
    <dbReference type="NCBI Taxonomy" id="3024236"/>
    <lineage>
        <taxon>Bacteria</taxon>
        <taxon>Bacillati</taxon>
        <taxon>Bacillota</taxon>
        <taxon>Clostridia</taxon>
        <taxon>Lutisporales</taxon>
        <taxon>Lutisporaceae</taxon>
        <taxon>Lutispora</taxon>
    </lineage>
</organism>
<comment type="function">
    <text evidence="3">Specifically catalyzes the cleavage of the D-lactyl ether substituent of MurNAc 6-phosphate, producing GlcNAc 6-phosphate and D-lactate.</text>
</comment>
<name>A0ABT1NHE2_9FIRM</name>
<dbReference type="Gene3D" id="1.10.8.1080">
    <property type="match status" value="1"/>
</dbReference>
<dbReference type="NCBIfam" id="NF003915">
    <property type="entry name" value="PRK05441.1"/>
    <property type="match status" value="1"/>
</dbReference>
<dbReference type="EMBL" id="JAJEKE010000013">
    <property type="protein sequence ID" value="MCQ1530632.1"/>
    <property type="molecule type" value="Genomic_DNA"/>
</dbReference>
<dbReference type="InterPro" id="IPR040190">
    <property type="entry name" value="MURQ/GCKR"/>
</dbReference>
<dbReference type="NCBIfam" id="TIGR00274">
    <property type="entry name" value="N-acetylmuramic acid 6-phosphate etherase"/>
    <property type="match status" value="1"/>
</dbReference>
<dbReference type="PANTHER" id="PTHR10088">
    <property type="entry name" value="GLUCOKINASE REGULATORY PROTEIN"/>
    <property type="match status" value="1"/>
</dbReference>
<evidence type="ECO:0000313" key="5">
    <source>
        <dbReference type="EMBL" id="MCQ1530632.1"/>
    </source>
</evidence>
<gene>
    <name evidence="3 5" type="primary">murQ</name>
    <name evidence="5" type="ORF">LJD61_13905</name>
</gene>
<keyword evidence="1 3" id="KW-0456">Lyase</keyword>
<dbReference type="PROSITE" id="PS51464">
    <property type="entry name" value="SIS"/>
    <property type="match status" value="1"/>
</dbReference>
<evidence type="ECO:0000259" key="4">
    <source>
        <dbReference type="PROSITE" id="PS51464"/>
    </source>
</evidence>
<comment type="miscellaneous">
    <text evidence="3">A lyase-type mechanism (elimination/hydration) is suggested for the cleavage of the lactyl ether bond of MurNAc 6-phosphate, with the formation of an alpha,beta-unsaturated aldehyde intermediate with (E)-stereochemistry, followed by the syn addition of water to give product.</text>
</comment>
<feature type="active site" evidence="3">
    <location>
        <position position="116"/>
    </location>
</feature>
<feature type="active site" description="Proton donor" evidence="3">
    <location>
        <position position="85"/>
    </location>
</feature>
<dbReference type="InterPro" id="IPR005486">
    <property type="entry name" value="Glucokinase_regulatory_CS"/>
</dbReference>
<keyword evidence="2 3" id="KW-0119">Carbohydrate metabolism</keyword>
<dbReference type="GO" id="GO:0016829">
    <property type="term" value="F:lyase activity"/>
    <property type="evidence" value="ECO:0007669"/>
    <property type="project" value="UniProtKB-KW"/>
</dbReference>
<dbReference type="PANTHER" id="PTHR10088:SF4">
    <property type="entry name" value="GLUCOKINASE REGULATORY PROTEIN"/>
    <property type="match status" value="1"/>
</dbReference>
<evidence type="ECO:0000256" key="3">
    <source>
        <dbReference type="HAMAP-Rule" id="MF_00068"/>
    </source>
</evidence>
<feature type="domain" description="SIS" evidence="4">
    <location>
        <begin position="57"/>
        <end position="220"/>
    </location>
</feature>
<dbReference type="CDD" id="cd05007">
    <property type="entry name" value="SIS_Etherase"/>
    <property type="match status" value="1"/>
</dbReference>
<comment type="catalytic activity">
    <reaction evidence="3">
        <text>N-acetyl-D-muramate 6-phosphate + H2O = N-acetyl-D-glucosamine 6-phosphate + (R)-lactate</text>
        <dbReference type="Rhea" id="RHEA:26410"/>
        <dbReference type="ChEBI" id="CHEBI:15377"/>
        <dbReference type="ChEBI" id="CHEBI:16004"/>
        <dbReference type="ChEBI" id="CHEBI:57513"/>
        <dbReference type="ChEBI" id="CHEBI:58722"/>
        <dbReference type="EC" id="4.2.1.126"/>
    </reaction>
</comment>
<dbReference type="RefSeq" id="WP_255228154.1">
    <property type="nucleotide sequence ID" value="NZ_JAJEKE010000013.1"/>
</dbReference>
<dbReference type="InterPro" id="IPR005488">
    <property type="entry name" value="Etherase_MurQ"/>
</dbReference>
<comment type="similarity">
    <text evidence="3">Belongs to the GCKR-like family. MurNAc-6-P etherase subfamily.</text>
</comment>
<dbReference type="PROSITE" id="PS01272">
    <property type="entry name" value="GCKR"/>
    <property type="match status" value="1"/>
</dbReference>
<dbReference type="SUPFAM" id="SSF53697">
    <property type="entry name" value="SIS domain"/>
    <property type="match status" value="1"/>
</dbReference>
<accession>A0ABT1NHE2</accession>
<comment type="caution">
    <text evidence="5">The sequence shown here is derived from an EMBL/GenBank/DDBJ whole genome shotgun (WGS) entry which is preliminary data.</text>
</comment>
<proteinExistence type="inferred from homology"/>